<organism evidence="2">
    <name type="scientific">Zea mays</name>
    <name type="common">Maize</name>
    <dbReference type="NCBI Taxonomy" id="4577"/>
    <lineage>
        <taxon>Eukaryota</taxon>
        <taxon>Viridiplantae</taxon>
        <taxon>Streptophyta</taxon>
        <taxon>Embryophyta</taxon>
        <taxon>Tracheophyta</taxon>
        <taxon>Spermatophyta</taxon>
        <taxon>Magnoliopsida</taxon>
        <taxon>Liliopsida</taxon>
        <taxon>Poales</taxon>
        <taxon>Poaceae</taxon>
        <taxon>PACMAD clade</taxon>
        <taxon>Panicoideae</taxon>
        <taxon>Andropogonodae</taxon>
        <taxon>Andropogoneae</taxon>
        <taxon>Tripsacinae</taxon>
        <taxon>Zea</taxon>
    </lineage>
</organism>
<reference evidence="2" key="1">
    <citation type="journal article" date="2018" name="Nat. Genet.">
        <title>Extensive intraspecific gene order and gene structural variations between Mo17 and other maize genomes.</title>
        <authorList>
            <person name="Sun S."/>
            <person name="Zhou Y."/>
            <person name="Chen J."/>
            <person name="Shi J."/>
            <person name="Zhao H."/>
            <person name="Zhao H."/>
            <person name="Song W."/>
            <person name="Zhang M."/>
            <person name="Cui Y."/>
            <person name="Dong X."/>
            <person name="Liu H."/>
            <person name="Ma X."/>
            <person name="Jiao Y."/>
            <person name="Wang B."/>
            <person name="Wei X."/>
            <person name="Stein J.C."/>
            <person name="Glaubitz J.C."/>
            <person name="Lu F."/>
            <person name="Yu G."/>
            <person name="Liang C."/>
            <person name="Fengler K."/>
            <person name="Li B."/>
            <person name="Rafalski A."/>
            <person name="Schnable P.S."/>
            <person name="Ware D.H."/>
            <person name="Buckler E.S."/>
            <person name="Lai J."/>
        </authorList>
    </citation>
    <scope>NUCLEOTIDE SEQUENCE [LARGE SCALE GENOMIC DNA]</scope>
    <source>
        <tissue evidence="2">Seedling</tissue>
    </source>
</reference>
<sequence>MADPGEGKLRDHIKPVEEDDREGVEEAGAAQVSGDLHKAQRFRINMLLLLLSQTMAGENETSLQRKEPRRTPTQRFVWISGPGRAEFLDWRTGQSFGPGKLACSTSGGETS</sequence>
<evidence type="ECO:0000256" key="1">
    <source>
        <dbReference type="SAM" id="MobiDB-lite"/>
    </source>
</evidence>
<feature type="compositionally biased region" description="Basic and acidic residues" evidence="1">
    <location>
        <begin position="1"/>
        <end position="16"/>
    </location>
</feature>
<gene>
    <name evidence="2" type="ORF">Zm00014a_018806</name>
</gene>
<proteinExistence type="predicted"/>
<protein>
    <submittedName>
        <fullName evidence="2">Uncharacterized protein</fullName>
    </submittedName>
</protein>
<accession>A0A3L6FBX6</accession>
<dbReference type="Proteomes" id="UP000251960">
    <property type="component" value="Chromosome 3"/>
</dbReference>
<name>A0A3L6FBX6_MAIZE</name>
<evidence type="ECO:0000313" key="2">
    <source>
        <dbReference type="EMBL" id="PWZ30599.1"/>
    </source>
</evidence>
<comment type="caution">
    <text evidence="2">The sequence shown here is derived from an EMBL/GenBank/DDBJ whole genome shotgun (WGS) entry which is preliminary data.</text>
</comment>
<dbReference type="EMBL" id="NCVQ01000004">
    <property type="protein sequence ID" value="PWZ30599.1"/>
    <property type="molecule type" value="Genomic_DNA"/>
</dbReference>
<feature type="region of interest" description="Disordered" evidence="1">
    <location>
        <begin position="1"/>
        <end position="34"/>
    </location>
</feature>
<dbReference type="AlphaFoldDB" id="A0A3L6FBX6"/>